<dbReference type="Proteomes" id="UP001164020">
    <property type="component" value="Chromosome"/>
</dbReference>
<organism evidence="6 7">
    <name type="scientific">Jiella pelagia</name>
    <dbReference type="NCBI Taxonomy" id="2986949"/>
    <lineage>
        <taxon>Bacteria</taxon>
        <taxon>Pseudomonadati</taxon>
        <taxon>Pseudomonadota</taxon>
        <taxon>Alphaproteobacteria</taxon>
        <taxon>Hyphomicrobiales</taxon>
        <taxon>Aurantimonadaceae</taxon>
        <taxon>Jiella</taxon>
    </lineage>
</organism>
<dbReference type="InterPro" id="IPR050406">
    <property type="entry name" value="FGGY_Carb_Kinase"/>
</dbReference>
<dbReference type="SUPFAM" id="SSF53067">
    <property type="entry name" value="Actin-like ATPase domain"/>
    <property type="match status" value="1"/>
</dbReference>
<dbReference type="InterPro" id="IPR049382">
    <property type="entry name" value="FGGY_C_2"/>
</dbReference>
<evidence type="ECO:0000256" key="1">
    <source>
        <dbReference type="ARBA" id="ARBA00009156"/>
    </source>
</evidence>
<dbReference type="RefSeq" id="WP_268881610.1">
    <property type="nucleotide sequence ID" value="NZ_CP114029.1"/>
</dbReference>
<feature type="domain" description="Carbohydrate kinase FGGY C-terminal" evidence="5">
    <location>
        <begin position="264"/>
        <end position="441"/>
    </location>
</feature>
<evidence type="ECO:0000259" key="5">
    <source>
        <dbReference type="Pfam" id="PF21546"/>
    </source>
</evidence>
<dbReference type="InterPro" id="IPR043129">
    <property type="entry name" value="ATPase_NBD"/>
</dbReference>
<keyword evidence="2" id="KW-0808">Transferase</keyword>
<keyword evidence="7" id="KW-1185">Reference proteome</keyword>
<dbReference type="Pfam" id="PF00370">
    <property type="entry name" value="FGGY_N"/>
    <property type="match status" value="1"/>
</dbReference>
<gene>
    <name evidence="6" type="ORF">OH818_02275</name>
</gene>
<dbReference type="PANTHER" id="PTHR43095">
    <property type="entry name" value="SUGAR KINASE"/>
    <property type="match status" value="1"/>
</dbReference>
<dbReference type="EMBL" id="CP114029">
    <property type="protein sequence ID" value="WAP69169.1"/>
    <property type="molecule type" value="Genomic_DNA"/>
</dbReference>
<reference evidence="6" key="1">
    <citation type="submission" date="2022-12" db="EMBL/GenBank/DDBJ databases">
        <title>Jiella pelagia sp. nov., isolated from phosphonate enriched culture of Northwest Pacific surface seawater.</title>
        <authorList>
            <person name="Shin D.Y."/>
            <person name="Hwang C.Y."/>
        </authorList>
    </citation>
    <scope>NUCLEOTIDE SEQUENCE</scope>
    <source>
        <strain evidence="6">HL-NP1</strain>
    </source>
</reference>
<evidence type="ECO:0000259" key="4">
    <source>
        <dbReference type="Pfam" id="PF00370"/>
    </source>
</evidence>
<name>A0ABY7C2A9_9HYPH</name>
<protein>
    <submittedName>
        <fullName evidence="6">FGGY family carbohydrate kinase</fullName>
    </submittedName>
</protein>
<evidence type="ECO:0000256" key="3">
    <source>
        <dbReference type="ARBA" id="ARBA00022777"/>
    </source>
</evidence>
<dbReference type="Gene3D" id="3.30.420.40">
    <property type="match status" value="2"/>
</dbReference>
<sequence length="481" mass="51785">MENNTTQDETTGQRPVVAVLDIGKTFLKVSLATRDGRVFAARQAENRIVRDGDWRRHDLAAAEDFILSSLKEFGAEHRIEDVVACGHGSAGVLVGPQDLDRPEPRLPMLDYEQPVPEPVAASYLEATGDFFDRGSTVMHAATHQARQMLWVETAAPEAFAEAEYHLGVPQFWAWRLSGIAAGEISHLAAQSDLWNTREGRPSRIVRERGWTRLLPPIRPAFEALGPLRPALAERTGLLQSVRVRVGLHDSSANFYRYQAAGHRRMTVVSTGTWIVALSDHADLSALDPARGMTLNADVMGRPLGGALTMAGREFAAIAGDAVGQANASAAALERLVDRQTFALPSFGKGDGLFPGSAGRGRIEGREPETAEERMTLAVLTAALLASECLVLLQNQGSILLDGAFLKDPLFARIVAALNPEVETRYNPAADGVAAGAALLPSEGEPDRVVALDLRAPEPLLVEGLAAYCDRWRALAADLSTG</sequence>
<evidence type="ECO:0000256" key="2">
    <source>
        <dbReference type="ARBA" id="ARBA00022679"/>
    </source>
</evidence>
<evidence type="ECO:0000313" key="6">
    <source>
        <dbReference type="EMBL" id="WAP69169.1"/>
    </source>
</evidence>
<feature type="domain" description="Carbohydrate kinase FGGY N-terminal" evidence="4">
    <location>
        <begin position="17"/>
        <end position="252"/>
    </location>
</feature>
<dbReference type="GO" id="GO:0016301">
    <property type="term" value="F:kinase activity"/>
    <property type="evidence" value="ECO:0007669"/>
    <property type="project" value="UniProtKB-KW"/>
</dbReference>
<proteinExistence type="inferred from homology"/>
<comment type="similarity">
    <text evidence="1">Belongs to the FGGY kinase family.</text>
</comment>
<accession>A0ABY7C2A9</accession>
<evidence type="ECO:0000313" key="7">
    <source>
        <dbReference type="Proteomes" id="UP001164020"/>
    </source>
</evidence>
<keyword evidence="3 6" id="KW-0418">Kinase</keyword>
<dbReference type="Pfam" id="PF21546">
    <property type="entry name" value="FGGY_C_2"/>
    <property type="match status" value="1"/>
</dbReference>
<dbReference type="InterPro" id="IPR018484">
    <property type="entry name" value="FGGY_N"/>
</dbReference>